<dbReference type="RefSeq" id="XP_014147668.1">
    <property type="nucleotide sequence ID" value="XM_014292193.1"/>
</dbReference>
<evidence type="ECO:0000256" key="1">
    <source>
        <dbReference type="ARBA" id="ARBA00006108"/>
    </source>
</evidence>
<gene>
    <name evidence="3" type="ORF">SARC_13677</name>
</gene>
<dbReference type="InterPro" id="IPR038407">
    <property type="entry name" value="v-SNARE_N_sf"/>
</dbReference>
<name>A0A0L0FB88_9EUKA</name>
<dbReference type="GO" id="GO:0006886">
    <property type="term" value="P:intracellular protein transport"/>
    <property type="evidence" value="ECO:0007669"/>
    <property type="project" value="InterPro"/>
</dbReference>
<dbReference type="GeneID" id="25914181"/>
<dbReference type="AlphaFoldDB" id="A0A0L0FB88"/>
<dbReference type="GO" id="GO:0016020">
    <property type="term" value="C:membrane"/>
    <property type="evidence" value="ECO:0007669"/>
    <property type="project" value="InterPro"/>
</dbReference>
<accession>A0A0L0FB88</accession>
<protein>
    <recommendedName>
        <fullName evidence="2">Vesicle transport v-SNARE N-terminal domain-containing protein</fullName>
    </recommendedName>
</protein>
<comment type="similarity">
    <text evidence="1">Belongs to the VTI1 family.</text>
</comment>
<dbReference type="EMBL" id="KQ245179">
    <property type="protein sequence ID" value="KNC73766.1"/>
    <property type="molecule type" value="Genomic_DNA"/>
</dbReference>
<evidence type="ECO:0000259" key="2">
    <source>
        <dbReference type="Pfam" id="PF05008"/>
    </source>
</evidence>
<dbReference type="InterPro" id="IPR010989">
    <property type="entry name" value="SNARE"/>
</dbReference>
<evidence type="ECO:0000313" key="3">
    <source>
        <dbReference type="EMBL" id="KNC73766.1"/>
    </source>
</evidence>
<feature type="domain" description="Vesicle transport v-SNARE N-terminal" evidence="2">
    <location>
        <begin position="8"/>
        <end position="93"/>
    </location>
</feature>
<dbReference type="Gene3D" id="1.20.58.400">
    <property type="entry name" value="t-snare proteins"/>
    <property type="match status" value="1"/>
</dbReference>
<dbReference type="SUPFAM" id="SSF47661">
    <property type="entry name" value="t-snare proteins"/>
    <property type="match status" value="1"/>
</dbReference>
<keyword evidence="4" id="KW-1185">Reference proteome</keyword>
<proteinExistence type="inferred from homology"/>
<dbReference type="OrthoDB" id="430637at2759"/>
<reference evidence="3 4" key="1">
    <citation type="submission" date="2011-02" db="EMBL/GenBank/DDBJ databases">
        <title>The Genome Sequence of Sphaeroforma arctica JP610.</title>
        <authorList>
            <consortium name="The Broad Institute Genome Sequencing Platform"/>
            <person name="Russ C."/>
            <person name="Cuomo C."/>
            <person name="Young S.K."/>
            <person name="Zeng Q."/>
            <person name="Gargeya S."/>
            <person name="Alvarado L."/>
            <person name="Berlin A."/>
            <person name="Chapman S.B."/>
            <person name="Chen Z."/>
            <person name="Freedman E."/>
            <person name="Gellesch M."/>
            <person name="Goldberg J."/>
            <person name="Griggs A."/>
            <person name="Gujja S."/>
            <person name="Heilman E."/>
            <person name="Heiman D."/>
            <person name="Howarth C."/>
            <person name="Mehta T."/>
            <person name="Neiman D."/>
            <person name="Pearson M."/>
            <person name="Roberts A."/>
            <person name="Saif S."/>
            <person name="Shea T."/>
            <person name="Shenoy N."/>
            <person name="Sisk P."/>
            <person name="Stolte C."/>
            <person name="Sykes S."/>
            <person name="White J."/>
            <person name="Yandava C."/>
            <person name="Burger G."/>
            <person name="Gray M.W."/>
            <person name="Holland P.W.H."/>
            <person name="King N."/>
            <person name="Lang F.B.F."/>
            <person name="Roger A.J."/>
            <person name="Ruiz-Trillo I."/>
            <person name="Haas B."/>
            <person name="Nusbaum C."/>
            <person name="Birren B."/>
        </authorList>
    </citation>
    <scope>NUCLEOTIDE SEQUENCE [LARGE SCALE GENOMIC DNA]</scope>
    <source>
        <strain evidence="3 4">JP610</strain>
    </source>
</reference>
<dbReference type="GO" id="GO:0016192">
    <property type="term" value="P:vesicle-mediated transport"/>
    <property type="evidence" value="ECO:0007669"/>
    <property type="project" value="InterPro"/>
</dbReference>
<sequence length="99" mass="11006">MNNSKGTRLFEELERDLKAKVEAAKNILDNIPNQSGETKKAAIQRVARIADDAKDLVNQLSIELKNQSGSSRSTFDAVVRFMRSEVDSIQTQLLNASDI</sequence>
<dbReference type="Proteomes" id="UP000054560">
    <property type="component" value="Unassembled WGS sequence"/>
</dbReference>
<organism evidence="3 4">
    <name type="scientific">Sphaeroforma arctica JP610</name>
    <dbReference type="NCBI Taxonomy" id="667725"/>
    <lineage>
        <taxon>Eukaryota</taxon>
        <taxon>Ichthyosporea</taxon>
        <taxon>Ichthyophonida</taxon>
        <taxon>Sphaeroforma</taxon>
    </lineage>
</organism>
<dbReference type="InterPro" id="IPR007705">
    <property type="entry name" value="Vesicle_trsprt_v-SNARE_N"/>
</dbReference>
<dbReference type="Pfam" id="PF05008">
    <property type="entry name" value="V-SNARE"/>
    <property type="match status" value="1"/>
</dbReference>
<evidence type="ECO:0000313" key="4">
    <source>
        <dbReference type="Proteomes" id="UP000054560"/>
    </source>
</evidence>